<evidence type="ECO:0000259" key="2">
    <source>
        <dbReference type="PROSITE" id="PS50830"/>
    </source>
</evidence>
<dbReference type="STRING" id="477641.MODMU_4087"/>
<dbReference type="KEGG" id="mmar:MODMU_4087"/>
<proteinExistence type="predicted"/>
<dbReference type="PROSITE" id="PS50830">
    <property type="entry name" value="TNASE_3"/>
    <property type="match status" value="1"/>
</dbReference>
<dbReference type="PROSITE" id="PS01284">
    <property type="entry name" value="TNASE_2"/>
    <property type="match status" value="1"/>
</dbReference>
<sequence length="388" mass="39353">MQTYGGTSIVNGLLAIAGAHKAATAVLAATVIVGGGVIHAATDDATTATVTKVVDGDTIDVQYDGETHRVRLLNVNAPESVDPNKPVECMGPEASEFLAGRLPVGTDVRLEWDQEKSDKYGRELAAVFLGDEFIDAEIARAGYGVAMSVGANTKYLSPVQTAQREAEIAGRGLHSGSLECTVPAQVSAVEDAAATVVSQAPTSSAPLSEYDTHAGDVAAVIVTAKALSGVLSGPTDVFPMAAHSAGATAILRGRVTAALSRLAQAQSANSSARAAEQQRLDAAAAKAAREAAEKAAREAAEEAARRAAAEAAQRQADEAAAEAARHAADQAASRQTATPARPSSSAPRTAAPTSSNDDSRSGSSGGASGYTGCRSYAPGGKTWTPIDC</sequence>
<keyword evidence="4" id="KW-1185">Reference proteome</keyword>
<dbReference type="InterPro" id="IPR016071">
    <property type="entry name" value="Staphylococal_nuclease_OB-fold"/>
</dbReference>
<gene>
    <name evidence="3" type="ordered locus">MODMU_4087</name>
</gene>
<dbReference type="OrthoDB" id="5241375at2"/>
<dbReference type="SMART" id="SM00318">
    <property type="entry name" value="SNc"/>
    <property type="match status" value="1"/>
</dbReference>
<evidence type="ECO:0000256" key="1">
    <source>
        <dbReference type="SAM" id="MobiDB-lite"/>
    </source>
</evidence>
<protein>
    <submittedName>
        <fullName evidence="3">Nuclease (SNase domain protein)</fullName>
    </submittedName>
</protein>
<dbReference type="Pfam" id="PF00565">
    <property type="entry name" value="SNase"/>
    <property type="match status" value="1"/>
</dbReference>
<evidence type="ECO:0000313" key="3">
    <source>
        <dbReference type="EMBL" id="CCH89488.1"/>
    </source>
</evidence>
<dbReference type="EMBL" id="FO203431">
    <property type="protein sequence ID" value="CCH89488.1"/>
    <property type="molecule type" value="Genomic_DNA"/>
</dbReference>
<dbReference type="GO" id="GO:0003676">
    <property type="term" value="F:nucleic acid binding"/>
    <property type="evidence" value="ECO:0007669"/>
    <property type="project" value="InterPro"/>
</dbReference>
<dbReference type="InterPro" id="IPR035437">
    <property type="entry name" value="SNase_OB-fold_sf"/>
</dbReference>
<dbReference type="eggNOG" id="COG1525">
    <property type="taxonomic scope" value="Bacteria"/>
</dbReference>
<feature type="compositionally biased region" description="Basic and acidic residues" evidence="1">
    <location>
        <begin position="293"/>
        <end position="308"/>
    </location>
</feature>
<accession>I4F1H5</accession>
<dbReference type="AlphaFoldDB" id="I4F1H5"/>
<name>I4F1H5_MODI5</name>
<reference evidence="3 4" key="1">
    <citation type="journal article" date="2012" name="J. Bacteriol.">
        <title>Genome Sequence of Radiation-Resistant Modestobacter marinus Strain BC501, a Representative Actinobacterium That Thrives on Calcareous Stone Surfaces.</title>
        <authorList>
            <person name="Normand P."/>
            <person name="Gury J."/>
            <person name="Pujic P."/>
            <person name="Chouaia B."/>
            <person name="Crotti E."/>
            <person name="Brusetti L."/>
            <person name="Daffonchio D."/>
            <person name="Vacherie B."/>
            <person name="Barbe V."/>
            <person name="Medigue C."/>
            <person name="Calteau A."/>
            <person name="Ghodhbane-Gtari F."/>
            <person name="Essoussi I."/>
            <person name="Nouioui I."/>
            <person name="Abbassi-Ghozzi I."/>
            <person name="Gtari M."/>
        </authorList>
    </citation>
    <scope>NUCLEOTIDE SEQUENCE [LARGE SCALE GENOMIC DNA]</scope>
    <source>
        <strain evidence="4">BC 501</strain>
    </source>
</reference>
<dbReference type="HOGENOM" id="CLU_053809_0_0_11"/>
<feature type="domain" description="TNase-like" evidence="2">
    <location>
        <begin position="44"/>
        <end position="176"/>
    </location>
</feature>
<feature type="compositionally biased region" description="Low complexity" evidence="1">
    <location>
        <begin position="329"/>
        <end position="356"/>
    </location>
</feature>
<dbReference type="Gene3D" id="2.40.50.90">
    <property type="match status" value="1"/>
</dbReference>
<feature type="region of interest" description="Disordered" evidence="1">
    <location>
        <begin position="293"/>
        <end position="388"/>
    </location>
</feature>
<dbReference type="SUPFAM" id="SSF50199">
    <property type="entry name" value="Staphylococcal nuclease"/>
    <property type="match status" value="1"/>
</dbReference>
<dbReference type="OMA" id="PAIECTV"/>
<dbReference type="GO" id="GO:0004518">
    <property type="term" value="F:nuclease activity"/>
    <property type="evidence" value="ECO:0007669"/>
    <property type="project" value="InterPro"/>
</dbReference>
<organism evidence="3 4">
    <name type="scientific">Modestobacter italicus (strain DSM 44449 / CECT 9708 / BC 501)</name>
    <dbReference type="NCBI Taxonomy" id="2732864"/>
    <lineage>
        <taxon>Bacteria</taxon>
        <taxon>Bacillati</taxon>
        <taxon>Actinomycetota</taxon>
        <taxon>Actinomycetes</taxon>
        <taxon>Geodermatophilales</taxon>
        <taxon>Geodermatophilaceae</taxon>
        <taxon>Modestobacter</taxon>
    </lineage>
</organism>
<evidence type="ECO:0000313" key="4">
    <source>
        <dbReference type="Proteomes" id="UP000006461"/>
    </source>
</evidence>
<dbReference type="InterPro" id="IPR002071">
    <property type="entry name" value="Thermonucl_AS"/>
</dbReference>
<dbReference type="Proteomes" id="UP000006461">
    <property type="component" value="Chromosome"/>
</dbReference>